<reference evidence="2" key="2">
    <citation type="submission" date="2021-04" db="EMBL/GenBank/DDBJ databases">
        <authorList>
            <person name="Gilroy R."/>
        </authorList>
    </citation>
    <scope>NUCLEOTIDE SEQUENCE</scope>
    <source>
        <strain evidence="2">ChiGjej3B3-11674</strain>
    </source>
</reference>
<feature type="region of interest" description="Disordered" evidence="1">
    <location>
        <begin position="143"/>
        <end position="167"/>
    </location>
</feature>
<accession>A0A9D2R3L1</accession>
<feature type="compositionally biased region" description="Low complexity" evidence="1">
    <location>
        <begin position="145"/>
        <end position="159"/>
    </location>
</feature>
<evidence type="ECO:0000256" key="1">
    <source>
        <dbReference type="SAM" id="MobiDB-lite"/>
    </source>
</evidence>
<sequence>MEDLTFGEQVKIILGRKGMTIKQLAELIEEKTGKKMSRQNLTQRLGRDNFQEQDMRMIASILECPFRLSIMSVDAQPQRSTAALERAAAARTEAVERRADIEPEEESAGLRADTEPEEESAGFRADIEPEQETEGLWADIASGQEAETAADAAGAAEETAPGERDMTIGELYDMHRELAALEESVKAGEPVEEIRKELEKPKREGFLRGGLFLRRKQHKNTSAASAGPEGETEAETAQGIPADAEKSDTAAASEENRKEETAPVQDAVQAEEMQDKRQPETDSRQEADFEPVIPQHDAEEDAAAGEVNPYTGREYQSNSVRMHPTRIGYVQVYDRTIHKWTDMTEWAFLGLQERKKALLGKAYEPPIYLD</sequence>
<reference evidence="2" key="1">
    <citation type="journal article" date="2021" name="PeerJ">
        <title>Extensive microbial diversity within the chicken gut microbiome revealed by metagenomics and culture.</title>
        <authorList>
            <person name="Gilroy R."/>
            <person name="Ravi A."/>
            <person name="Getino M."/>
            <person name="Pursley I."/>
            <person name="Horton D.L."/>
            <person name="Alikhan N.F."/>
            <person name="Baker D."/>
            <person name="Gharbi K."/>
            <person name="Hall N."/>
            <person name="Watson M."/>
            <person name="Adriaenssens E.M."/>
            <person name="Foster-Nyarko E."/>
            <person name="Jarju S."/>
            <person name="Secka A."/>
            <person name="Antonio M."/>
            <person name="Oren A."/>
            <person name="Chaudhuri R.R."/>
            <person name="La Ragione R."/>
            <person name="Hildebrand F."/>
            <person name="Pallen M.J."/>
        </authorList>
    </citation>
    <scope>NUCLEOTIDE SEQUENCE</scope>
    <source>
        <strain evidence="2">ChiGjej3B3-11674</strain>
    </source>
</reference>
<proteinExistence type="predicted"/>
<dbReference type="AlphaFoldDB" id="A0A9D2R3L1"/>
<feature type="region of interest" description="Disordered" evidence="1">
    <location>
        <begin position="209"/>
        <end position="310"/>
    </location>
</feature>
<feature type="compositionally biased region" description="Basic and acidic residues" evidence="1">
    <location>
        <begin position="273"/>
        <end position="287"/>
    </location>
</feature>
<protein>
    <submittedName>
        <fullName evidence="2">Uncharacterized protein</fullName>
    </submittedName>
</protein>
<comment type="caution">
    <text evidence="2">The sequence shown here is derived from an EMBL/GenBank/DDBJ whole genome shotgun (WGS) entry which is preliminary data.</text>
</comment>
<name>A0A9D2R3L1_9FIRM</name>
<evidence type="ECO:0000313" key="3">
    <source>
        <dbReference type="Proteomes" id="UP000823897"/>
    </source>
</evidence>
<dbReference type="Proteomes" id="UP000823897">
    <property type="component" value="Unassembled WGS sequence"/>
</dbReference>
<feature type="compositionally biased region" description="Basic and acidic residues" evidence="1">
    <location>
        <begin position="243"/>
        <end position="261"/>
    </location>
</feature>
<organism evidence="2 3">
    <name type="scientific">Candidatus Mediterraneibacter tabaqchaliae</name>
    <dbReference type="NCBI Taxonomy" id="2838689"/>
    <lineage>
        <taxon>Bacteria</taxon>
        <taxon>Bacillati</taxon>
        <taxon>Bacillota</taxon>
        <taxon>Clostridia</taxon>
        <taxon>Lachnospirales</taxon>
        <taxon>Lachnospiraceae</taxon>
        <taxon>Mediterraneibacter</taxon>
    </lineage>
</organism>
<gene>
    <name evidence="2" type="ORF">H9911_00660</name>
</gene>
<feature type="region of interest" description="Disordered" evidence="1">
    <location>
        <begin position="93"/>
        <end position="131"/>
    </location>
</feature>
<dbReference type="EMBL" id="DWUV01000014">
    <property type="protein sequence ID" value="HJD33036.1"/>
    <property type="molecule type" value="Genomic_DNA"/>
</dbReference>
<evidence type="ECO:0000313" key="2">
    <source>
        <dbReference type="EMBL" id="HJD33036.1"/>
    </source>
</evidence>